<dbReference type="SUPFAM" id="SSF48403">
    <property type="entry name" value="Ankyrin repeat"/>
    <property type="match status" value="1"/>
</dbReference>
<reference evidence="5" key="3">
    <citation type="submission" date="2015-11" db="EMBL/GenBank/DDBJ databases">
        <authorList>
            <person name="Zhang Y."/>
            <person name="Guo Z."/>
        </authorList>
    </citation>
    <scope>NUCLEOTIDE SEQUENCE</scope>
    <source>
        <strain evidence="5">1</strain>
    </source>
</reference>
<dbReference type="OrthoDB" id="5365108at2"/>
<feature type="transmembrane region" description="Helical" evidence="4">
    <location>
        <begin position="233"/>
        <end position="252"/>
    </location>
</feature>
<dbReference type="KEGG" id="hty:BN2458_PEG0935"/>
<evidence type="ECO:0000256" key="1">
    <source>
        <dbReference type="ARBA" id="ARBA00022737"/>
    </source>
</evidence>
<evidence type="ECO:0000256" key="2">
    <source>
        <dbReference type="ARBA" id="ARBA00023043"/>
    </source>
</evidence>
<dbReference type="EMBL" id="JRPF02000013">
    <property type="protein sequence ID" value="TLD77909.1"/>
    <property type="molecule type" value="Genomic_DNA"/>
</dbReference>
<dbReference type="GeneID" id="78151170"/>
<evidence type="ECO:0000313" key="7">
    <source>
        <dbReference type="Proteomes" id="UP000029925"/>
    </source>
</evidence>
<feature type="repeat" description="ANK" evidence="3">
    <location>
        <begin position="572"/>
        <end position="604"/>
    </location>
</feature>
<evidence type="ECO:0000313" key="8">
    <source>
        <dbReference type="Proteomes" id="UP000064525"/>
    </source>
</evidence>
<feature type="transmembrane region" description="Helical" evidence="4">
    <location>
        <begin position="6"/>
        <end position="27"/>
    </location>
</feature>
<dbReference type="AlphaFoldDB" id="A0A099UFB5"/>
<name>A0A099UFB5_9HELI</name>
<evidence type="ECO:0000256" key="4">
    <source>
        <dbReference type="SAM" id="Phobius"/>
    </source>
</evidence>
<dbReference type="EMBL" id="LN907858">
    <property type="protein sequence ID" value="CUU39820.1"/>
    <property type="molecule type" value="Genomic_DNA"/>
</dbReference>
<keyword evidence="2 3" id="KW-0040">ANK repeat</keyword>
<protein>
    <submittedName>
        <fullName evidence="6">Ankyrin repeat domain-containing protein</fullName>
    </submittedName>
    <submittedName>
        <fullName evidence="5">Ankyrin repeat protein, putative</fullName>
    </submittedName>
</protein>
<reference evidence="6 7" key="1">
    <citation type="journal article" date="2014" name="Genome Announc.">
        <title>Draft genome sequences of eight enterohepatic helicobacter species isolated from both laboratory and wild rodents.</title>
        <authorList>
            <person name="Sheh A."/>
            <person name="Shen Z."/>
            <person name="Fox J.G."/>
        </authorList>
    </citation>
    <scope>NUCLEOTIDE SEQUENCE [LARGE SCALE GENOMIC DNA]</scope>
    <source>
        <strain evidence="6 7">MIT 98-6810</strain>
    </source>
</reference>
<evidence type="ECO:0000313" key="5">
    <source>
        <dbReference type="EMBL" id="CUU39820.1"/>
    </source>
</evidence>
<keyword evidence="4" id="KW-0812">Transmembrane</keyword>
<dbReference type="RefSeq" id="WP_034342930.1">
    <property type="nucleotide sequence ID" value="NZ_CAOMJD010000025.1"/>
</dbReference>
<feature type="repeat" description="ANK" evidence="3">
    <location>
        <begin position="605"/>
        <end position="640"/>
    </location>
</feature>
<dbReference type="STRING" id="76936.BN2458_PEG0935"/>
<feature type="repeat" description="ANK" evidence="3">
    <location>
        <begin position="433"/>
        <end position="465"/>
    </location>
</feature>
<feature type="transmembrane region" description="Helical" evidence="4">
    <location>
        <begin position="39"/>
        <end position="65"/>
    </location>
</feature>
<dbReference type="PANTHER" id="PTHR24123:SF138">
    <property type="entry name" value="NACHT DOMAIN-CONTAINING PROTEIN"/>
    <property type="match status" value="1"/>
</dbReference>
<dbReference type="InterPro" id="IPR051165">
    <property type="entry name" value="Multifunctional_ANK_Repeat"/>
</dbReference>
<evidence type="ECO:0000313" key="6">
    <source>
        <dbReference type="EMBL" id="TLD77909.1"/>
    </source>
</evidence>
<dbReference type="Gene3D" id="1.25.40.20">
    <property type="entry name" value="Ankyrin repeat-containing domain"/>
    <property type="match status" value="3"/>
</dbReference>
<dbReference type="PANTHER" id="PTHR24123">
    <property type="entry name" value="ANKYRIN REPEAT-CONTAINING"/>
    <property type="match status" value="1"/>
</dbReference>
<evidence type="ECO:0000256" key="3">
    <source>
        <dbReference type="PROSITE-ProRule" id="PRU00023"/>
    </source>
</evidence>
<dbReference type="InterPro" id="IPR036770">
    <property type="entry name" value="Ankyrin_rpt-contain_sf"/>
</dbReference>
<organism evidence="5 8">
    <name type="scientific">Helicobacter typhlonius</name>
    <dbReference type="NCBI Taxonomy" id="76936"/>
    <lineage>
        <taxon>Bacteria</taxon>
        <taxon>Pseudomonadati</taxon>
        <taxon>Campylobacterota</taxon>
        <taxon>Epsilonproteobacteria</taxon>
        <taxon>Campylobacterales</taxon>
        <taxon>Helicobacteraceae</taxon>
        <taxon>Helicobacter</taxon>
    </lineage>
</organism>
<keyword evidence="1" id="KW-0677">Repeat</keyword>
<dbReference type="Proteomes" id="UP000029925">
    <property type="component" value="Unassembled WGS sequence"/>
</dbReference>
<dbReference type="Proteomes" id="UP000064525">
    <property type="component" value="Chromosome I"/>
</dbReference>
<sequence>MKTLIVTSLIGVAIGIIQFLVVLGLTLNMETGGASGIPLLLSFLFGIPFCTAVGLVLGIFFQIIVSISSKQNPFNALKDYLVLIDSQKRLVILASYSPSNMSNLVQFTIENKKNENEKSENITTTMYQNGIWVRCDYKLSPSILKAALKLQTDMEDLQLQLKNPKKDTKSMQDSMPSLHLDSNNIESFTILSPNEKILNIIKNQQILPFIENNMNTTLQNSIYTLKAQYTSKVSIQIIKILLGVILFAILLFNGIKFYEKSNWSENALVNAVYENDIQRVEKLLKKGADINRNYTKPLISSSYEYEKDFIKNNANALDVALYNQNTEILLLLLNSGQTPKIHETSIQSIVEVQNLPILQLLEEKNLLDIQNAYTLHSAMQNAEIARIVLSHATKELIHSSNLAYYATNNYNDDVEILALLVEYGIDINKADDKRNAPLLNTAKHHLINKMQFLLQNGADINVQNEYGDVIDNALYRFYKEKEKQKAKAILEILKSYGKVPTNDNISNAILSRESTFSTLERLKFFRSFGLEYNMDNLIAAVMAIKEYDTPRKELIEEVLNNSKLNLNMPDKNGDYPLHFIGEYYAKERVEFLHQKGANLNVQNHLGETILMKFLRTNTSDKGNIILYLLDNGADVNLKNKEGKTALDIFRESYKPNEYYQGYKERIKTRLEELSEK</sequence>
<proteinExistence type="predicted"/>
<gene>
    <name evidence="5" type="ORF">BN2458_PEG0935</name>
    <name evidence="6" type="ORF">LS75_008495</name>
</gene>
<dbReference type="SMART" id="SM00248">
    <property type="entry name" value="ANK"/>
    <property type="match status" value="6"/>
</dbReference>
<dbReference type="InterPro" id="IPR002110">
    <property type="entry name" value="Ankyrin_rpt"/>
</dbReference>
<keyword evidence="4" id="KW-0472">Membrane</keyword>
<dbReference type="PATRIC" id="fig|76936.10.peg.914"/>
<keyword evidence="4" id="KW-1133">Transmembrane helix</keyword>
<dbReference type="PROSITE" id="PS50088">
    <property type="entry name" value="ANK_REPEAT"/>
    <property type="match status" value="3"/>
</dbReference>
<reference evidence="8" key="2">
    <citation type="submission" date="2015-11" db="EMBL/GenBank/DDBJ databases">
        <authorList>
            <person name="Anvar S.Y."/>
        </authorList>
    </citation>
    <scope>NUCLEOTIDE SEQUENCE [LARGE SCALE GENOMIC DNA]</scope>
</reference>
<accession>A0A099UFB5</accession>
<keyword evidence="7" id="KW-1185">Reference proteome</keyword>